<feature type="region of interest" description="Disordered" evidence="1">
    <location>
        <begin position="37"/>
        <end position="87"/>
    </location>
</feature>
<protein>
    <submittedName>
        <fullName evidence="3">Histone H3.3-H4 chaperone, HIR complex subunit Hip4</fullName>
    </submittedName>
</protein>
<dbReference type="Pfam" id="PF08729">
    <property type="entry name" value="HUN"/>
    <property type="match status" value="1"/>
</dbReference>
<dbReference type="EMBL" id="CP115611">
    <property type="protein sequence ID" value="WBW71935.1"/>
    <property type="molecule type" value="Genomic_DNA"/>
</dbReference>
<sequence length="320" mass="35168">MLPFDDQRVLCLEVPLQGKENVHINFAEEVEKVYGPSINQNVKKNELSDSAESDGENEQQQGGPNAEGGTEPTKKRRKRRYADEYYDRHDPFIDDTELYIEEMAAASKDGFFVFSGPLVAEGDKVKIERSKKTKRKKKLSNTLSNAAANPTPTTPQSTMNDQPASSGKPTDKIEEDSNDDEQPLQTISMHERASKQSSTSGSKKDVSANTSVTNKETKKETEKSLKEQKTPTKETKTKPREKASRRTSTGTKSTKKAEKEEAKGSTLSNVTVSPTAPPHQAPAVTTTDRESASVTNRNETTENKLPASEQPGTDTSTPTS</sequence>
<evidence type="ECO:0000313" key="3">
    <source>
        <dbReference type="EMBL" id="WBW71935.1"/>
    </source>
</evidence>
<reference evidence="3 4" key="1">
    <citation type="journal article" date="2023" name="G3 (Bethesda)">
        <title>A high-quality reference genome for the fission yeast Schizosaccharomyces osmophilus.</title>
        <authorList>
            <person name="Jia G.S."/>
            <person name="Zhang W.C."/>
            <person name="Liang Y."/>
            <person name="Liu X.H."/>
            <person name="Rhind N."/>
            <person name="Pidoux A."/>
            <person name="Brysch-Herzberg M."/>
            <person name="Du L.L."/>
        </authorList>
    </citation>
    <scope>NUCLEOTIDE SEQUENCE [LARGE SCALE GENOMIC DNA]</scope>
    <source>
        <strain evidence="3 4">CBS 15793</strain>
    </source>
</reference>
<dbReference type="InterPro" id="IPR014840">
    <property type="entry name" value="HRD"/>
</dbReference>
<feature type="compositionally biased region" description="Polar residues" evidence="1">
    <location>
        <begin position="195"/>
        <end position="212"/>
    </location>
</feature>
<feature type="domain" description="Hpc2-related" evidence="2">
    <location>
        <begin position="74"/>
        <end position="118"/>
    </location>
</feature>
<feature type="region of interest" description="Disordered" evidence="1">
    <location>
        <begin position="129"/>
        <end position="320"/>
    </location>
</feature>
<dbReference type="RefSeq" id="XP_056036178.1">
    <property type="nucleotide sequence ID" value="XM_056181086.1"/>
</dbReference>
<name>A0AAE9W9R8_9SCHI</name>
<dbReference type="GeneID" id="80875775"/>
<proteinExistence type="predicted"/>
<feature type="compositionally biased region" description="Acidic residues" evidence="1">
    <location>
        <begin position="173"/>
        <end position="182"/>
    </location>
</feature>
<accession>A0AAE9W9R8</accession>
<gene>
    <name evidence="3" type="primary">hip4</name>
    <name evidence="3" type="ORF">SOMG_02294</name>
</gene>
<organism evidence="3 4">
    <name type="scientific">Schizosaccharomyces osmophilus</name>
    <dbReference type="NCBI Taxonomy" id="2545709"/>
    <lineage>
        <taxon>Eukaryota</taxon>
        <taxon>Fungi</taxon>
        <taxon>Dikarya</taxon>
        <taxon>Ascomycota</taxon>
        <taxon>Taphrinomycotina</taxon>
        <taxon>Schizosaccharomycetes</taxon>
        <taxon>Schizosaccharomycetales</taxon>
        <taxon>Schizosaccharomycetaceae</taxon>
        <taxon>Schizosaccharomyces</taxon>
    </lineage>
</organism>
<dbReference type="KEGG" id="som:SOMG_02294"/>
<evidence type="ECO:0000313" key="4">
    <source>
        <dbReference type="Proteomes" id="UP001212411"/>
    </source>
</evidence>
<keyword evidence="4" id="KW-1185">Reference proteome</keyword>
<dbReference type="Proteomes" id="UP001212411">
    <property type="component" value="Chromosome 1"/>
</dbReference>
<feature type="compositionally biased region" description="Basic and acidic residues" evidence="1">
    <location>
        <begin position="215"/>
        <end position="244"/>
    </location>
</feature>
<dbReference type="AlphaFoldDB" id="A0AAE9W9R8"/>
<feature type="compositionally biased region" description="Polar residues" evidence="1">
    <location>
        <begin position="146"/>
        <end position="168"/>
    </location>
</feature>
<feature type="compositionally biased region" description="Polar residues" evidence="1">
    <location>
        <begin position="310"/>
        <end position="320"/>
    </location>
</feature>
<evidence type="ECO:0000256" key="1">
    <source>
        <dbReference type="SAM" id="MobiDB-lite"/>
    </source>
</evidence>
<evidence type="ECO:0000259" key="2">
    <source>
        <dbReference type="Pfam" id="PF08729"/>
    </source>
</evidence>